<reference evidence="1" key="1">
    <citation type="journal article" date="2014" name="Front. Microbiol.">
        <title>High frequency of phylogenetically diverse reductive dehalogenase-homologous genes in deep subseafloor sedimentary metagenomes.</title>
        <authorList>
            <person name="Kawai M."/>
            <person name="Futagami T."/>
            <person name="Toyoda A."/>
            <person name="Takaki Y."/>
            <person name="Nishi S."/>
            <person name="Hori S."/>
            <person name="Arai W."/>
            <person name="Tsubouchi T."/>
            <person name="Morono Y."/>
            <person name="Uchiyama I."/>
            <person name="Ito T."/>
            <person name="Fujiyama A."/>
            <person name="Inagaki F."/>
            <person name="Takami H."/>
        </authorList>
    </citation>
    <scope>NUCLEOTIDE SEQUENCE</scope>
    <source>
        <strain evidence="1">Expedition CK06-06</strain>
    </source>
</reference>
<comment type="caution">
    <text evidence="1">The sequence shown here is derived from an EMBL/GenBank/DDBJ whole genome shotgun (WGS) entry which is preliminary data.</text>
</comment>
<organism evidence="1">
    <name type="scientific">marine sediment metagenome</name>
    <dbReference type="NCBI Taxonomy" id="412755"/>
    <lineage>
        <taxon>unclassified sequences</taxon>
        <taxon>metagenomes</taxon>
        <taxon>ecological metagenomes</taxon>
    </lineage>
</organism>
<evidence type="ECO:0000313" key="1">
    <source>
        <dbReference type="EMBL" id="GAH19162.1"/>
    </source>
</evidence>
<dbReference type="AlphaFoldDB" id="X1DG50"/>
<name>X1DG50_9ZZZZ</name>
<protein>
    <submittedName>
        <fullName evidence="1">Uncharacterized protein</fullName>
    </submittedName>
</protein>
<dbReference type="EMBL" id="BARU01002921">
    <property type="protein sequence ID" value="GAH19162.1"/>
    <property type="molecule type" value="Genomic_DNA"/>
</dbReference>
<accession>X1DG50</accession>
<sequence>MKYLKHKKGQIYHQTSKKKIAKYTQIVTSRSLEDYMKLEGIDNSKGSIDVAGVKIE</sequence>
<gene>
    <name evidence="1" type="ORF">S03H2_06607</name>
</gene>
<proteinExistence type="predicted"/>